<dbReference type="AlphaFoldDB" id="A0A6A4GJS7"/>
<dbReference type="EMBL" id="ML769936">
    <property type="protein sequence ID" value="KAE9385881.1"/>
    <property type="molecule type" value="Genomic_DNA"/>
</dbReference>
<name>A0A6A4GJS7_9AGAR</name>
<sequence>MTDRGKSKDASVLYMPKGYPARPKPQLSGRKAPWHPKSLTLTICASDGKIIVWDVSGEEPSIILGLAVGIQRLRYIASNTRFFAYCTVPTALALSGNCSSQFTYRGRKFMCVWIASSCRFIDWMGGSCFAKLASATPQNGGTPAYPAYAYGPLQFQHF</sequence>
<evidence type="ECO:0000313" key="1">
    <source>
        <dbReference type="EMBL" id="KAE9385881.1"/>
    </source>
</evidence>
<reference evidence="1" key="1">
    <citation type="journal article" date="2019" name="Environ. Microbiol.">
        <title>Fungal ecological strategies reflected in gene transcription - a case study of two litter decomposers.</title>
        <authorList>
            <person name="Barbi F."/>
            <person name="Kohler A."/>
            <person name="Barry K."/>
            <person name="Baskaran P."/>
            <person name="Daum C."/>
            <person name="Fauchery L."/>
            <person name="Ihrmark K."/>
            <person name="Kuo A."/>
            <person name="LaButti K."/>
            <person name="Lipzen A."/>
            <person name="Morin E."/>
            <person name="Grigoriev I.V."/>
            <person name="Henrissat B."/>
            <person name="Lindahl B."/>
            <person name="Martin F."/>
        </authorList>
    </citation>
    <scope>NUCLEOTIDE SEQUENCE</scope>
    <source>
        <strain evidence="1">JB14</strain>
    </source>
</reference>
<dbReference type="Proteomes" id="UP000799118">
    <property type="component" value="Unassembled WGS sequence"/>
</dbReference>
<proteinExistence type="predicted"/>
<dbReference type="OrthoDB" id="427368at2759"/>
<accession>A0A6A4GJS7</accession>
<keyword evidence="2" id="KW-1185">Reference proteome</keyword>
<evidence type="ECO:0000313" key="2">
    <source>
        <dbReference type="Proteomes" id="UP000799118"/>
    </source>
</evidence>
<organism evidence="1 2">
    <name type="scientific">Gymnopus androsaceus JB14</name>
    <dbReference type="NCBI Taxonomy" id="1447944"/>
    <lineage>
        <taxon>Eukaryota</taxon>
        <taxon>Fungi</taxon>
        <taxon>Dikarya</taxon>
        <taxon>Basidiomycota</taxon>
        <taxon>Agaricomycotina</taxon>
        <taxon>Agaricomycetes</taxon>
        <taxon>Agaricomycetidae</taxon>
        <taxon>Agaricales</taxon>
        <taxon>Marasmiineae</taxon>
        <taxon>Omphalotaceae</taxon>
        <taxon>Gymnopus</taxon>
    </lineage>
</organism>
<protein>
    <submittedName>
        <fullName evidence="1">Uncharacterized protein</fullName>
    </submittedName>
</protein>
<gene>
    <name evidence="1" type="ORF">BT96DRAFT_949520</name>
</gene>